<evidence type="ECO:0000256" key="7">
    <source>
        <dbReference type="ARBA" id="ARBA00023277"/>
    </source>
</evidence>
<keyword evidence="7 8" id="KW-0119">Carbohydrate metabolism</keyword>
<dbReference type="GO" id="GO:0005524">
    <property type="term" value="F:ATP binding"/>
    <property type="evidence" value="ECO:0007669"/>
    <property type="project" value="UniProtKB-UniRule"/>
</dbReference>
<keyword evidence="6 8" id="KW-0067">ATP-binding</keyword>
<comment type="catalytic activity">
    <reaction evidence="8 10">
        <text>D-xylulose + ATP = D-xylulose 5-phosphate + ADP + H(+)</text>
        <dbReference type="Rhea" id="RHEA:10964"/>
        <dbReference type="ChEBI" id="CHEBI:15378"/>
        <dbReference type="ChEBI" id="CHEBI:17140"/>
        <dbReference type="ChEBI" id="CHEBI:30616"/>
        <dbReference type="ChEBI" id="CHEBI:57737"/>
        <dbReference type="ChEBI" id="CHEBI:456216"/>
        <dbReference type="EC" id="2.7.1.17"/>
    </reaction>
</comment>
<dbReference type="InterPro" id="IPR000577">
    <property type="entry name" value="Carb_kinase_FGGY"/>
</dbReference>
<comment type="similarity">
    <text evidence="1 8 9">Belongs to the FGGY kinase family.</text>
</comment>
<evidence type="ECO:0000256" key="6">
    <source>
        <dbReference type="ARBA" id="ARBA00022840"/>
    </source>
</evidence>
<evidence type="ECO:0000256" key="1">
    <source>
        <dbReference type="ARBA" id="ARBA00009156"/>
    </source>
</evidence>
<evidence type="ECO:0000256" key="3">
    <source>
        <dbReference type="ARBA" id="ARBA00022679"/>
    </source>
</evidence>
<dbReference type="InterPro" id="IPR018484">
    <property type="entry name" value="FGGY_N"/>
</dbReference>
<dbReference type="CDD" id="cd07808">
    <property type="entry name" value="ASKHA_NBD_FGGY_EcXK-like"/>
    <property type="match status" value="1"/>
</dbReference>
<evidence type="ECO:0000256" key="5">
    <source>
        <dbReference type="ARBA" id="ARBA00022777"/>
    </source>
</evidence>
<accession>A0AB33BC14</accession>
<dbReference type="HAMAP" id="MF_02220">
    <property type="entry name" value="XylB"/>
    <property type="match status" value="1"/>
</dbReference>
<dbReference type="InterPro" id="IPR050406">
    <property type="entry name" value="FGGY_Carb_Kinase"/>
</dbReference>
<sequence length="502" mass="55822">MDEYVLGIDLGTSAVKVSAVDRNGEIKAQESFDYPLNQPQTGYSEQNPNDWVMSTTVAIVRLILDDHIAPQSIKGISYSGQMHGLVLLNKDNQVLRPAILWNDTRTTKQRHEIETQMGDQFEAITGNRPLEGFTLPNLLWIKENEPQIWKETATFLLPKDYVRYRMTGKLGIDYTDATGTTLLDINTNQWSKLLCEKFDIPEKILPPLLKSTQYVGNITDQYAEFSGLSTETKVFAGAADNAAGALGAGILNSNQVLSSIGTSGVILKYEDQPNPGYHGTLQMEDHPDGGYYSMGVTLAAGYSLSWFKKTFCNDMSYAELNQAAQKSTIGSNGLVFTPYIVGERAPYADANTRGSFIGVDGKQNLGDFIRAVMEGIVFSFEDLLNIYREQGSEISTIVSIGGGSKSEIWLQMQADIFNRPVIKLKNAQGPGMGAAMIAAVGLGWFKDFQECAKQFVHRDQVYQPISANVKKYAEIYAIYHQVYEQTKQINHELQDYKKQNNI</sequence>
<feature type="active site" description="Proton acceptor" evidence="8">
    <location>
        <position position="240"/>
    </location>
</feature>
<name>A0AB33BC14_9LACO</name>
<dbReference type="NCBIfam" id="TIGR01312">
    <property type="entry name" value="XylB"/>
    <property type="match status" value="1"/>
</dbReference>
<dbReference type="GO" id="GO:0004856">
    <property type="term" value="F:D-xylulokinase activity"/>
    <property type="evidence" value="ECO:0007669"/>
    <property type="project" value="UniProtKB-UniRule"/>
</dbReference>
<evidence type="ECO:0000313" key="13">
    <source>
        <dbReference type="EMBL" id="ANZ58709.1"/>
    </source>
</evidence>
<dbReference type="GO" id="GO:0005998">
    <property type="term" value="P:xylulose catabolic process"/>
    <property type="evidence" value="ECO:0007669"/>
    <property type="project" value="UniProtKB-UniRule"/>
</dbReference>
<proteinExistence type="inferred from homology"/>
<evidence type="ECO:0000256" key="8">
    <source>
        <dbReference type="HAMAP-Rule" id="MF_02220"/>
    </source>
</evidence>
<reference evidence="13 14" key="1">
    <citation type="submission" date="2016-03" db="EMBL/GenBank/DDBJ databases">
        <title>Pediococcus and Lactobacillus from brewery environment - whole genome sequencing and assembly.</title>
        <authorList>
            <person name="Behr J."/>
            <person name="Geissler A.J."/>
            <person name="Vogel R.F."/>
        </authorList>
    </citation>
    <scope>NUCLEOTIDE SEQUENCE [LARGE SCALE GENOMIC DNA]</scope>
    <source>
        <strain evidence="13 14">TMW 1.481</strain>
    </source>
</reference>
<keyword evidence="5 8" id="KW-0418">Kinase</keyword>
<evidence type="ECO:0000256" key="4">
    <source>
        <dbReference type="ARBA" id="ARBA00022741"/>
    </source>
</evidence>
<keyword evidence="3 8" id="KW-0808">Transferase</keyword>
<dbReference type="EC" id="2.7.1.17" evidence="8 10"/>
<dbReference type="PIRSF" id="PIRSF000538">
    <property type="entry name" value="GlpK"/>
    <property type="match status" value="1"/>
</dbReference>
<dbReference type="PROSITE" id="PS00445">
    <property type="entry name" value="FGGY_KINASES_2"/>
    <property type="match status" value="1"/>
</dbReference>
<dbReference type="InterPro" id="IPR018485">
    <property type="entry name" value="FGGY_C"/>
</dbReference>
<dbReference type="Proteomes" id="UP000093346">
    <property type="component" value="Chromosome"/>
</dbReference>
<dbReference type="SUPFAM" id="SSF53067">
    <property type="entry name" value="Actin-like ATPase domain"/>
    <property type="match status" value="2"/>
</dbReference>
<dbReference type="InterPro" id="IPR018483">
    <property type="entry name" value="Carb_kinase_FGGY_CS"/>
</dbReference>
<evidence type="ECO:0000259" key="12">
    <source>
        <dbReference type="Pfam" id="PF02782"/>
    </source>
</evidence>
<dbReference type="GO" id="GO:0042732">
    <property type="term" value="P:D-xylose metabolic process"/>
    <property type="evidence" value="ECO:0007669"/>
    <property type="project" value="UniProtKB-KW"/>
</dbReference>
<evidence type="ECO:0000256" key="2">
    <source>
        <dbReference type="ARBA" id="ARBA00022629"/>
    </source>
</evidence>
<feature type="domain" description="Carbohydrate kinase FGGY C-terminal" evidence="12">
    <location>
        <begin position="258"/>
        <end position="441"/>
    </location>
</feature>
<evidence type="ECO:0000256" key="9">
    <source>
        <dbReference type="RuleBase" id="RU003733"/>
    </source>
</evidence>
<dbReference type="AlphaFoldDB" id="A0AB33BC14"/>
<comment type="function">
    <text evidence="8">Catalyzes the phosphorylation of D-xylulose to D-xylulose 5-phosphate.</text>
</comment>
<dbReference type="PANTHER" id="PTHR43095:SF5">
    <property type="entry name" value="XYLULOSE KINASE"/>
    <property type="match status" value="1"/>
</dbReference>
<dbReference type="EMBL" id="CP014907">
    <property type="protein sequence ID" value="ANZ58709.1"/>
    <property type="molecule type" value="Genomic_DNA"/>
</dbReference>
<evidence type="ECO:0000313" key="14">
    <source>
        <dbReference type="Proteomes" id="UP000093346"/>
    </source>
</evidence>
<protein>
    <recommendedName>
        <fullName evidence="8 10">Xylulose kinase</fullName>
        <shortName evidence="8 10">Xylulokinase</shortName>
        <ecNumber evidence="8 10">2.7.1.17</ecNumber>
    </recommendedName>
</protein>
<dbReference type="Pfam" id="PF02782">
    <property type="entry name" value="FGGY_C"/>
    <property type="match status" value="1"/>
</dbReference>
<dbReference type="RefSeq" id="WP_065866275.1">
    <property type="nucleotide sequence ID" value="NZ_CP014872.1"/>
</dbReference>
<keyword evidence="2 8" id="KW-0859">Xylose metabolism</keyword>
<dbReference type="KEGG" id="lle:AYR59_00890"/>
<evidence type="ECO:0000256" key="10">
    <source>
        <dbReference type="RuleBase" id="RU364073"/>
    </source>
</evidence>
<dbReference type="InterPro" id="IPR043129">
    <property type="entry name" value="ATPase_NBD"/>
</dbReference>
<dbReference type="PANTHER" id="PTHR43095">
    <property type="entry name" value="SUGAR KINASE"/>
    <property type="match status" value="1"/>
</dbReference>
<evidence type="ECO:0000259" key="11">
    <source>
        <dbReference type="Pfam" id="PF00370"/>
    </source>
</evidence>
<gene>
    <name evidence="8 10" type="primary">xylB</name>
    <name evidence="13" type="ORF">AYR59_00890</name>
</gene>
<feature type="domain" description="Carbohydrate kinase FGGY N-terminal" evidence="11">
    <location>
        <begin position="4"/>
        <end position="247"/>
    </location>
</feature>
<dbReference type="InterPro" id="IPR006000">
    <property type="entry name" value="Xylulokinase"/>
</dbReference>
<dbReference type="Gene3D" id="3.30.420.40">
    <property type="match status" value="2"/>
</dbReference>
<organism evidence="13 14">
    <name type="scientific">Fructilactobacillus lindneri</name>
    <dbReference type="NCBI Taxonomy" id="53444"/>
    <lineage>
        <taxon>Bacteria</taxon>
        <taxon>Bacillati</taxon>
        <taxon>Bacillota</taxon>
        <taxon>Bacilli</taxon>
        <taxon>Lactobacillales</taxon>
        <taxon>Lactobacillaceae</taxon>
        <taxon>Fructilactobacillus</taxon>
    </lineage>
</organism>
<dbReference type="GeneID" id="61249435"/>
<feature type="site" description="Important for activity" evidence="8">
    <location>
        <position position="9"/>
    </location>
</feature>
<dbReference type="Pfam" id="PF00370">
    <property type="entry name" value="FGGY_N"/>
    <property type="match status" value="1"/>
</dbReference>
<keyword evidence="4 8" id="KW-0547">Nucleotide-binding</keyword>
<feature type="binding site" evidence="8">
    <location>
        <begin position="82"/>
        <end position="83"/>
    </location>
    <ligand>
        <name>substrate</name>
    </ligand>
</feature>